<evidence type="ECO:0000256" key="9">
    <source>
        <dbReference type="ARBA" id="ARBA00023136"/>
    </source>
</evidence>
<evidence type="ECO:0000256" key="3">
    <source>
        <dbReference type="ARBA" id="ARBA00008281"/>
    </source>
</evidence>
<feature type="chain" id="PRO_5002191326" description="Flagellar protein FliL" evidence="11">
    <location>
        <begin position="22"/>
        <end position="126"/>
    </location>
</feature>
<keyword evidence="8" id="KW-1133">Transmembrane helix</keyword>
<comment type="similarity">
    <text evidence="3 10">Belongs to the FliL family.</text>
</comment>
<reference evidence="12 13" key="1">
    <citation type="submission" date="2014-01" db="EMBL/GenBank/DDBJ databases">
        <title>Full genme sequencing of cellulolytic bacterium Gynuella sunshinyii YC6258T gen. nov., sp. nov.</title>
        <authorList>
            <person name="Khan H."/>
            <person name="Chung E.J."/>
            <person name="Chung Y.R."/>
        </authorList>
    </citation>
    <scope>NUCLEOTIDE SEQUENCE [LARGE SCALE GENOMIC DNA]</scope>
    <source>
        <strain evidence="12 13">YC6258</strain>
    </source>
</reference>
<keyword evidence="11" id="KW-0732">Signal</keyword>
<feature type="signal peptide" evidence="11">
    <location>
        <begin position="1"/>
        <end position="21"/>
    </location>
</feature>
<accession>A0A0C5VSX2</accession>
<dbReference type="HOGENOM" id="CLU_099018_10_2_6"/>
<dbReference type="STRING" id="1445510.YC6258_05719"/>
<comment type="function">
    <text evidence="1 10">Controls the rotational direction of flagella during chemotaxis.</text>
</comment>
<dbReference type="OrthoDB" id="7063251at2"/>
<keyword evidence="12" id="KW-0966">Cell projection</keyword>
<proteinExistence type="inferred from homology"/>
<keyword evidence="10" id="KW-0997">Cell inner membrane</keyword>
<keyword evidence="4" id="KW-1003">Cell membrane</keyword>
<keyword evidence="9 10" id="KW-0472">Membrane</keyword>
<dbReference type="PANTHER" id="PTHR35091:SF2">
    <property type="entry name" value="FLAGELLAR PROTEIN FLIL"/>
    <property type="match status" value="1"/>
</dbReference>
<keyword evidence="5 10" id="KW-0145">Chemotaxis</keyword>
<dbReference type="AlphaFoldDB" id="A0A0C5VSX2"/>
<evidence type="ECO:0000256" key="11">
    <source>
        <dbReference type="SAM" id="SignalP"/>
    </source>
</evidence>
<dbReference type="PANTHER" id="PTHR35091">
    <property type="entry name" value="FLAGELLAR PROTEIN FLIL"/>
    <property type="match status" value="1"/>
</dbReference>
<keyword evidence="12" id="KW-0969">Cilium</keyword>
<evidence type="ECO:0000256" key="4">
    <source>
        <dbReference type="ARBA" id="ARBA00022475"/>
    </source>
</evidence>
<dbReference type="InterPro" id="IPR005503">
    <property type="entry name" value="FliL"/>
</dbReference>
<evidence type="ECO:0000256" key="2">
    <source>
        <dbReference type="ARBA" id="ARBA00004162"/>
    </source>
</evidence>
<keyword evidence="12" id="KW-0282">Flagellum</keyword>
<dbReference type="Pfam" id="PF03748">
    <property type="entry name" value="FliL"/>
    <property type="match status" value="1"/>
</dbReference>
<dbReference type="GO" id="GO:0006935">
    <property type="term" value="P:chemotaxis"/>
    <property type="evidence" value="ECO:0007669"/>
    <property type="project" value="UniProtKB-KW"/>
</dbReference>
<keyword evidence="6" id="KW-0812">Transmembrane</keyword>
<evidence type="ECO:0000256" key="6">
    <source>
        <dbReference type="ARBA" id="ARBA00022692"/>
    </source>
</evidence>
<evidence type="ECO:0000313" key="12">
    <source>
        <dbReference type="EMBL" id="AJQ97747.1"/>
    </source>
</evidence>
<keyword evidence="13" id="KW-1185">Reference proteome</keyword>
<gene>
    <name evidence="12" type="ORF">YC6258_05719</name>
</gene>
<dbReference type="RefSeq" id="WP_052830585.1">
    <property type="nucleotide sequence ID" value="NZ_CP007142.1"/>
</dbReference>
<organism evidence="12 13">
    <name type="scientific">Gynuella sunshinyii YC6258</name>
    <dbReference type="NCBI Taxonomy" id="1445510"/>
    <lineage>
        <taxon>Bacteria</taxon>
        <taxon>Pseudomonadati</taxon>
        <taxon>Pseudomonadota</taxon>
        <taxon>Gammaproteobacteria</taxon>
        <taxon>Oceanospirillales</taxon>
        <taxon>Saccharospirillaceae</taxon>
        <taxon>Gynuella</taxon>
    </lineage>
</organism>
<comment type="subcellular location">
    <subcellularLocation>
        <location evidence="10">Cell inner membrane</location>
    </subcellularLocation>
    <subcellularLocation>
        <location evidence="2">Cell membrane</location>
        <topology evidence="2">Single-pass membrane protein</topology>
    </subcellularLocation>
</comment>
<evidence type="ECO:0000256" key="8">
    <source>
        <dbReference type="ARBA" id="ARBA00022989"/>
    </source>
</evidence>
<protein>
    <recommendedName>
        <fullName evidence="10">Flagellar protein FliL</fullName>
    </recommendedName>
</protein>
<dbReference type="GO" id="GO:0005886">
    <property type="term" value="C:plasma membrane"/>
    <property type="evidence" value="ECO:0007669"/>
    <property type="project" value="UniProtKB-SubCell"/>
</dbReference>
<sequence length="126" mass="14261">MGICRQFSLILLLLISGLTSASTFVDLQPAFIVNYNDGKRLHYLKVEITLQTTDDDMASSEITYHADYLRHKLIMLLSSQKADNFSTIEGKEKIKEEALVSLQEVMVQETGKPMIDKVLFTSFVVQ</sequence>
<evidence type="ECO:0000256" key="5">
    <source>
        <dbReference type="ARBA" id="ARBA00022500"/>
    </source>
</evidence>
<dbReference type="Proteomes" id="UP000032266">
    <property type="component" value="Chromosome"/>
</dbReference>
<dbReference type="GO" id="GO:0071978">
    <property type="term" value="P:bacterial-type flagellum-dependent swarming motility"/>
    <property type="evidence" value="ECO:0007669"/>
    <property type="project" value="TreeGrafter"/>
</dbReference>
<evidence type="ECO:0000313" key="13">
    <source>
        <dbReference type="Proteomes" id="UP000032266"/>
    </source>
</evidence>
<evidence type="ECO:0000256" key="1">
    <source>
        <dbReference type="ARBA" id="ARBA00002254"/>
    </source>
</evidence>
<name>A0A0C5VSX2_9GAMM</name>
<evidence type="ECO:0000256" key="7">
    <source>
        <dbReference type="ARBA" id="ARBA00022779"/>
    </source>
</evidence>
<evidence type="ECO:0000256" key="10">
    <source>
        <dbReference type="RuleBase" id="RU364125"/>
    </source>
</evidence>
<dbReference type="GO" id="GO:0009425">
    <property type="term" value="C:bacterial-type flagellum basal body"/>
    <property type="evidence" value="ECO:0007669"/>
    <property type="project" value="InterPro"/>
</dbReference>
<dbReference type="EMBL" id="CP007142">
    <property type="protein sequence ID" value="AJQ97747.1"/>
    <property type="molecule type" value="Genomic_DNA"/>
</dbReference>
<keyword evidence="7 10" id="KW-0283">Flagellar rotation</keyword>
<dbReference type="KEGG" id="gsn:YC6258_05719"/>